<dbReference type="Proteomes" id="UP000028870">
    <property type="component" value="Unassembled WGS sequence"/>
</dbReference>
<gene>
    <name evidence="1" type="ORF">BN977_01188</name>
</gene>
<name>W9BI52_MYCCO</name>
<dbReference type="AlphaFoldDB" id="W9BI52"/>
<reference evidence="1" key="2">
    <citation type="submission" date="2014-03" db="EMBL/GenBank/DDBJ databases">
        <authorList>
            <person name="Urmite Genomes"/>
        </authorList>
    </citation>
    <scope>NUCLEOTIDE SEQUENCE</scope>
    <source>
        <strain evidence="1">DSM 44829</strain>
    </source>
</reference>
<protein>
    <submittedName>
        <fullName evidence="1">Uncharacterized protein</fullName>
    </submittedName>
</protein>
<reference evidence="1" key="1">
    <citation type="submission" date="2014-03" db="EMBL/GenBank/DDBJ databases">
        <title>Draft Genome Sequence of Mycobacterium cosmeticum DSM 44829.</title>
        <authorList>
            <person name="Croce O."/>
            <person name="Robert C."/>
            <person name="Raoult D."/>
            <person name="Drancourt M."/>
        </authorList>
    </citation>
    <scope>NUCLEOTIDE SEQUENCE [LARGE SCALE GENOMIC DNA]</scope>
    <source>
        <strain evidence="1">DSM 44829</strain>
    </source>
</reference>
<comment type="caution">
    <text evidence="1">The sequence shown here is derived from an EMBL/GenBank/DDBJ whole genome shotgun (WGS) entry which is preliminary data.</text>
</comment>
<dbReference type="STRING" id="258533.BN977_01188"/>
<evidence type="ECO:0000313" key="2">
    <source>
        <dbReference type="Proteomes" id="UP000028870"/>
    </source>
</evidence>
<dbReference type="RefSeq" id="WP_036396683.1">
    <property type="nucleotide sequence ID" value="NZ_CCBB010000001.1"/>
</dbReference>
<evidence type="ECO:0000313" key="1">
    <source>
        <dbReference type="EMBL" id="CDO06400.1"/>
    </source>
</evidence>
<keyword evidence="2" id="KW-1185">Reference proteome</keyword>
<dbReference type="EMBL" id="CCBB010000001">
    <property type="protein sequence ID" value="CDO06400.1"/>
    <property type="molecule type" value="Genomic_DNA"/>
</dbReference>
<accession>W9BI52</accession>
<sequence>MSSIPAILDTREWVDNDPVGRTWRTFTTHQHVIDIPNDGGEEWTTGRLTIGLGGIEYLDGEIHKWVRIGDETIPLAGLRDVIAALTNLAHQ</sequence>
<proteinExistence type="predicted"/>
<organism evidence="1 2">
    <name type="scientific">Mycolicibacterium cosmeticum</name>
    <dbReference type="NCBI Taxonomy" id="258533"/>
    <lineage>
        <taxon>Bacteria</taxon>
        <taxon>Bacillati</taxon>
        <taxon>Actinomycetota</taxon>
        <taxon>Actinomycetes</taxon>
        <taxon>Mycobacteriales</taxon>
        <taxon>Mycobacteriaceae</taxon>
        <taxon>Mycolicibacterium</taxon>
    </lineage>
</organism>